<proteinExistence type="predicted"/>
<reference evidence="1" key="1">
    <citation type="journal article" date="2015" name="Nature">
        <title>Complex archaea that bridge the gap between prokaryotes and eukaryotes.</title>
        <authorList>
            <person name="Spang A."/>
            <person name="Saw J.H."/>
            <person name="Jorgensen S.L."/>
            <person name="Zaremba-Niedzwiedzka K."/>
            <person name="Martijn J."/>
            <person name="Lind A.E."/>
            <person name="van Eijk R."/>
            <person name="Schleper C."/>
            <person name="Guy L."/>
            <person name="Ettema T.J."/>
        </authorList>
    </citation>
    <scope>NUCLEOTIDE SEQUENCE</scope>
</reference>
<gene>
    <name evidence="1" type="ORF">LCGC14_1524950</name>
</gene>
<name>A0A0F9LD13_9ZZZZ</name>
<sequence length="147" mass="17016">MSHWYGIRDADPRAVALYQRHYSARHYRDGRRRAKFVGPGEYMALLTQRCDALFVWRKFISDDGQDGVNCAIFRNEGQILSSDLIMEADDLAWARWPAEARHYTYVADGKVASPNPGYCFKMARWRVSGRNKDGRLTILERVLEVLS</sequence>
<protein>
    <submittedName>
        <fullName evidence="1">Uncharacterized protein</fullName>
    </submittedName>
</protein>
<dbReference type="EMBL" id="LAZR01011361">
    <property type="protein sequence ID" value="KKM62115.1"/>
    <property type="molecule type" value="Genomic_DNA"/>
</dbReference>
<dbReference type="AlphaFoldDB" id="A0A0F9LD13"/>
<organism evidence="1">
    <name type="scientific">marine sediment metagenome</name>
    <dbReference type="NCBI Taxonomy" id="412755"/>
    <lineage>
        <taxon>unclassified sequences</taxon>
        <taxon>metagenomes</taxon>
        <taxon>ecological metagenomes</taxon>
    </lineage>
</organism>
<accession>A0A0F9LD13</accession>
<evidence type="ECO:0000313" key="1">
    <source>
        <dbReference type="EMBL" id="KKM62115.1"/>
    </source>
</evidence>
<comment type="caution">
    <text evidence="1">The sequence shown here is derived from an EMBL/GenBank/DDBJ whole genome shotgun (WGS) entry which is preliminary data.</text>
</comment>